<protein>
    <submittedName>
        <fullName evidence="1">Uncharacterized protein</fullName>
    </submittedName>
</protein>
<evidence type="ECO:0000313" key="2">
    <source>
        <dbReference type="Proteomes" id="UP000270743"/>
    </source>
</evidence>
<evidence type="ECO:0000313" key="1">
    <source>
        <dbReference type="EMBL" id="VDS08414.1"/>
    </source>
</evidence>
<proteinExistence type="predicted"/>
<name>A0A447ILV0_9RHOB</name>
<sequence length="84" mass="9564">MWGPETAYNPVRLVNEAGAWLLHDVHGRALARMARSWSPPGGLNFLRGEVGAVVRWRKADNKEEFRAHLRRDVWEAVAPELVYG</sequence>
<dbReference type="Proteomes" id="UP000270743">
    <property type="component" value="Unassembled WGS sequence"/>
</dbReference>
<accession>A0A447ILV0</accession>
<organism evidence="1 2">
    <name type="scientific">Paracoccus haematequi</name>
    <dbReference type="NCBI Taxonomy" id="2491866"/>
    <lineage>
        <taxon>Bacteria</taxon>
        <taxon>Pseudomonadati</taxon>
        <taxon>Pseudomonadota</taxon>
        <taxon>Alphaproteobacteria</taxon>
        <taxon>Rhodobacterales</taxon>
        <taxon>Paracoccaceae</taxon>
        <taxon>Paracoccus</taxon>
    </lineage>
</organism>
<gene>
    <name evidence="1" type="ORF">PARHAE_01598</name>
</gene>
<keyword evidence="2" id="KW-1185">Reference proteome</keyword>
<dbReference type="EMBL" id="UZWE01000027">
    <property type="protein sequence ID" value="VDS08414.1"/>
    <property type="molecule type" value="Genomic_DNA"/>
</dbReference>
<dbReference type="OrthoDB" id="7211215at2"/>
<reference evidence="1 2" key="1">
    <citation type="submission" date="2018-12" db="EMBL/GenBank/DDBJ databases">
        <authorList>
            <person name="Criscuolo A."/>
        </authorList>
    </citation>
    <scope>NUCLEOTIDE SEQUENCE [LARGE SCALE GENOMIC DNA]</scope>
    <source>
        <strain evidence="1">ACIP1116241</strain>
    </source>
</reference>
<dbReference type="AlphaFoldDB" id="A0A447ILV0"/>